<dbReference type="EMBL" id="JAENGZ010000465">
    <property type="protein sequence ID" value="KAG6958813.1"/>
    <property type="molecule type" value="Genomic_DNA"/>
</dbReference>
<accession>A0A8T1UAH4</accession>
<organism evidence="1 2">
    <name type="scientific">Phytophthora cactorum</name>
    <dbReference type="NCBI Taxonomy" id="29920"/>
    <lineage>
        <taxon>Eukaryota</taxon>
        <taxon>Sar</taxon>
        <taxon>Stramenopiles</taxon>
        <taxon>Oomycota</taxon>
        <taxon>Peronosporomycetes</taxon>
        <taxon>Peronosporales</taxon>
        <taxon>Peronosporaceae</taxon>
        <taxon>Phytophthora</taxon>
    </lineage>
</organism>
<name>A0A8T1UAH4_9STRA</name>
<gene>
    <name evidence="1" type="ORF">JG687_00009159</name>
</gene>
<protein>
    <submittedName>
        <fullName evidence="1">Uncharacterized protein</fullName>
    </submittedName>
</protein>
<proteinExistence type="predicted"/>
<sequence>MIAVAPCCLLYKSRQRKTQHCLLHSSGWSWMCVVDRWGSLKTVTTCTSKPQDSSIYRAMDGWGTISCTR</sequence>
<evidence type="ECO:0000313" key="1">
    <source>
        <dbReference type="EMBL" id="KAG6958813.1"/>
    </source>
</evidence>
<dbReference type="Proteomes" id="UP000688947">
    <property type="component" value="Unassembled WGS sequence"/>
</dbReference>
<reference evidence="1" key="1">
    <citation type="submission" date="2021-01" db="EMBL/GenBank/DDBJ databases">
        <title>Phytophthora aleatoria, a newly-described species from Pinus radiata is distinct from Phytophthora cactorum isolates based on comparative genomics.</title>
        <authorList>
            <person name="Mcdougal R."/>
            <person name="Panda P."/>
            <person name="Williams N."/>
            <person name="Studholme D.J."/>
        </authorList>
    </citation>
    <scope>NUCLEOTIDE SEQUENCE</scope>
    <source>
        <strain evidence="1">NZFS 3830</strain>
    </source>
</reference>
<dbReference type="AlphaFoldDB" id="A0A8T1UAH4"/>
<comment type="caution">
    <text evidence="1">The sequence shown here is derived from an EMBL/GenBank/DDBJ whole genome shotgun (WGS) entry which is preliminary data.</text>
</comment>
<evidence type="ECO:0000313" key="2">
    <source>
        <dbReference type="Proteomes" id="UP000688947"/>
    </source>
</evidence>